<comment type="subcellular location">
    <subcellularLocation>
        <location evidence="1 7">Cell membrane</location>
        <topology evidence="1 7">Multi-pass membrane protein</topology>
    </subcellularLocation>
</comment>
<keyword evidence="5 7" id="KW-1133">Transmembrane helix</keyword>
<keyword evidence="10" id="KW-1185">Reference proteome</keyword>
<evidence type="ECO:0000256" key="6">
    <source>
        <dbReference type="ARBA" id="ARBA00023136"/>
    </source>
</evidence>
<proteinExistence type="inferred from homology"/>
<accession>A0A2S0KMA8</accession>
<evidence type="ECO:0000313" key="10">
    <source>
        <dbReference type="Proteomes" id="UP000237947"/>
    </source>
</evidence>
<feature type="transmembrane region" description="Helical" evidence="7">
    <location>
        <begin position="76"/>
        <end position="100"/>
    </location>
</feature>
<dbReference type="SUPFAM" id="SSF161098">
    <property type="entry name" value="MetI-like"/>
    <property type="match status" value="1"/>
</dbReference>
<comment type="similarity">
    <text evidence="7">Belongs to the binding-protein-dependent transport system permease family.</text>
</comment>
<dbReference type="EMBL" id="CP027226">
    <property type="protein sequence ID" value="AVM42139.1"/>
    <property type="molecule type" value="Genomic_DNA"/>
</dbReference>
<dbReference type="PROSITE" id="PS50928">
    <property type="entry name" value="ABC_TM1"/>
    <property type="match status" value="1"/>
</dbReference>
<feature type="transmembrane region" description="Helical" evidence="7">
    <location>
        <begin position="143"/>
        <end position="164"/>
    </location>
</feature>
<dbReference type="Proteomes" id="UP000237947">
    <property type="component" value="Chromosome"/>
</dbReference>
<dbReference type="InterPro" id="IPR000515">
    <property type="entry name" value="MetI-like"/>
</dbReference>
<feature type="domain" description="ABC transmembrane type-1" evidence="8">
    <location>
        <begin position="77"/>
        <end position="278"/>
    </location>
</feature>
<dbReference type="AlphaFoldDB" id="A0A2S0KMA8"/>
<dbReference type="Gene3D" id="1.10.3720.10">
    <property type="entry name" value="MetI-like"/>
    <property type="match status" value="1"/>
</dbReference>
<organism evidence="9 10">
    <name type="scientific">Fastidiosipila sanguinis</name>
    <dbReference type="NCBI Taxonomy" id="236753"/>
    <lineage>
        <taxon>Bacteria</taxon>
        <taxon>Bacillati</taxon>
        <taxon>Bacillota</taxon>
        <taxon>Clostridia</taxon>
        <taxon>Eubacteriales</taxon>
        <taxon>Oscillospiraceae</taxon>
        <taxon>Fastidiosipila</taxon>
    </lineage>
</organism>
<evidence type="ECO:0000256" key="5">
    <source>
        <dbReference type="ARBA" id="ARBA00022989"/>
    </source>
</evidence>
<dbReference type="RefSeq" id="WP_106012125.1">
    <property type="nucleotide sequence ID" value="NZ_CP027226.1"/>
</dbReference>
<feature type="transmembrane region" description="Helical" evidence="7">
    <location>
        <begin position="259"/>
        <end position="278"/>
    </location>
</feature>
<keyword evidence="3" id="KW-1003">Cell membrane</keyword>
<evidence type="ECO:0000313" key="9">
    <source>
        <dbReference type="EMBL" id="AVM42139.1"/>
    </source>
</evidence>
<reference evidence="10" key="1">
    <citation type="submission" date="2018-02" db="EMBL/GenBank/DDBJ databases">
        <authorList>
            <person name="Holder M.E."/>
            <person name="Ajami N.J."/>
            <person name="Petrosino J.F."/>
        </authorList>
    </citation>
    <scope>NUCLEOTIDE SEQUENCE [LARGE SCALE GENOMIC DNA]</scope>
    <source>
        <strain evidence="10">CCUG 47711</strain>
    </source>
</reference>
<evidence type="ECO:0000259" key="8">
    <source>
        <dbReference type="PROSITE" id="PS50928"/>
    </source>
</evidence>
<dbReference type="GO" id="GO:0005886">
    <property type="term" value="C:plasma membrane"/>
    <property type="evidence" value="ECO:0007669"/>
    <property type="project" value="UniProtKB-SubCell"/>
</dbReference>
<protein>
    <submittedName>
        <fullName evidence="9">Carbohydrate ABC transporter permease</fullName>
    </submittedName>
</protein>
<dbReference type="GO" id="GO:0055085">
    <property type="term" value="P:transmembrane transport"/>
    <property type="evidence" value="ECO:0007669"/>
    <property type="project" value="InterPro"/>
</dbReference>
<feature type="transmembrane region" description="Helical" evidence="7">
    <location>
        <begin position="12"/>
        <end position="34"/>
    </location>
</feature>
<dbReference type="InterPro" id="IPR035906">
    <property type="entry name" value="MetI-like_sf"/>
</dbReference>
<evidence type="ECO:0000256" key="3">
    <source>
        <dbReference type="ARBA" id="ARBA00022475"/>
    </source>
</evidence>
<dbReference type="CDD" id="cd06261">
    <property type="entry name" value="TM_PBP2"/>
    <property type="match status" value="1"/>
</dbReference>
<evidence type="ECO:0000256" key="2">
    <source>
        <dbReference type="ARBA" id="ARBA00022448"/>
    </source>
</evidence>
<dbReference type="OrthoDB" id="157184at2"/>
<feature type="transmembrane region" description="Helical" evidence="7">
    <location>
        <begin position="185"/>
        <end position="204"/>
    </location>
</feature>
<keyword evidence="4 7" id="KW-0812">Transmembrane</keyword>
<gene>
    <name evidence="9" type="ORF">C5Q98_02335</name>
</gene>
<dbReference type="PANTHER" id="PTHR43744">
    <property type="entry name" value="ABC TRANSPORTER PERMEASE PROTEIN MG189-RELATED-RELATED"/>
    <property type="match status" value="1"/>
</dbReference>
<evidence type="ECO:0000256" key="1">
    <source>
        <dbReference type="ARBA" id="ARBA00004651"/>
    </source>
</evidence>
<keyword evidence="2 7" id="KW-0813">Transport</keyword>
<evidence type="ECO:0000256" key="7">
    <source>
        <dbReference type="RuleBase" id="RU363032"/>
    </source>
</evidence>
<evidence type="ECO:0000256" key="4">
    <source>
        <dbReference type="ARBA" id="ARBA00022692"/>
    </source>
</evidence>
<dbReference type="Pfam" id="PF00528">
    <property type="entry name" value="BPD_transp_1"/>
    <property type="match status" value="1"/>
</dbReference>
<feature type="transmembrane region" description="Helical" evidence="7">
    <location>
        <begin position="112"/>
        <end position="131"/>
    </location>
</feature>
<name>A0A2S0KMA8_9FIRM</name>
<dbReference type="PANTHER" id="PTHR43744:SF9">
    <property type="entry name" value="POLYGALACTURONAN_RHAMNOGALACTURONAN TRANSPORT SYSTEM PERMEASE PROTEIN YTCP"/>
    <property type="match status" value="1"/>
</dbReference>
<sequence>MNKTKIRFNEETITKTIAAIFLIIFCLLIIIPIANIVALSFSSPRTIATGEVSVWPTEFSLENYKVVLRDSSIWRAYLITFAKTILGIVTHVIVCSMVAYGLSKSELVGRKFYIIIGTITLFFSGGMVPTYLLMKQIGLVNNFWVYIIPQLLSFYDVIILMNFFRQNPKDISEAAKIDGANEYTTLFRIILPISKPALATIALFNGVFQWNDFMTAKIYITNENLYPVQYRLYEIIVQEQTKSMVGTGSYIMDSSSRGVQLATIIITTLPIVIIYPLLQKYFTSGLTIGSVKG</sequence>
<dbReference type="KEGG" id="fsa:C5Q98_02335"/>
<keyword evidence="6 7" id="KW-0472">Membrane</keyword>